<dbReference type="Proteomes" id="UP000054350">
    <property type="component" value="Unassembled WGS sequence"/>
</dbReference>
<reference evidence="4" key="2">
    <citation type="submission" date="2009-11" db="EMBL/GenBank/DDBJ databases">
        <title>The Genome Sequence of Allomyces macrogynus strain ATCC 38327.</title>
        <authorList>
            <consortium name="The Broad Institute Genome Sequencing Platform"/>
            <person name="Russ C."/>
            <person name="Cuomo C."/>
            <person name="Shea T."/>
            <person name="Young S.K."/>
            <person name="Zeng Q."/>
            <person name="Koehrsen M."/>
            <person name="Haas B."/>
            <person name="Borodovsky M."/>
            <person name="Guigo R."/>
            <person name="Alvarado L."/>
            <person name="Berlin A."/>
            <person name="Borenstein D."/>
            <person name="Chen Z."/>
            <person name="Engels R."/>
            <person name="Freedman E."/>
            <person name="Gellesch M."/>
            <person name="Goldberg J."/>
            <person name="Griggs A."/>
            <person name="Gujja S."/>
            <person name="Heiman D."/>
            <person name="Hepburn T."/>
            <person name="Howarth C."/>
            <person name="Jen D."/>
            <person name="Larson L."/>
            <person name="Lewis B."/>
            <person name="Mehta T."/>
            <person name="Park D."/>
            <person name="Pearson M."/>
            <person name="Roberts A."/>
            <person name="Saif S."/>
            <person name="Shenoy N."/>
            <person name="Sisk P."/>
            <person name="Stolte C."/>
            <person name="Sykes S."/>
            <person name="Walk T."/>
            <person name="White J."/>
            <person name="Yandava C."/>
            <person name="Burger G."/>
            <person name="Gray M.W."/>
            <person name="Holland P.W.H."/>
            <person name="King N."/>
            <person name="Lang F.B.F."/>
            <person name="Roger A.J."/>
            <person name="Ruiz-Trillo I."/>
            <person name="Lander E."/>
            <person name="Nusbaum C."/>
        </authorList>
    </citation>
    <scope>NUCLEOTIDE SEQUENCE [LARGE SCALE GENOMIC DNA]</scope>
    <source>
        <strain evidence="4">ATCC 38327</strain>
    </source>
</reference>
<dbReference type="STRING" id="578462.A0A0L0SJH7"/>
<reference evidence="3 4" key="1">
    <citation type="submission" date="2009-11" db="EMBL/GenBank/DDBJ databases">
        <title>Annotation of Allomyces macrogynus ATCC 38327.</title>
        <authorList>
            <consortium name="The Broad Institute Genome Sequencing Platform"/>
            <person name="Russ C."/>
            <person name="Cuomo C."/>
            <person name="Burger G."/>
            <person name="Gray M.W."/>
            <person name="Holland P.W.H."/>
            <person name="King N."/>
            <person name="Lang F.B.F."/>
            <person name="Roger A.J."/>
            <person name="Ruiz-Trillo I."/>
            <person name="Young S.K."/>
            <person name="Zeng Q."/>
            <person name="Gargeya S."/>
            <person name="Fitzgerald M."/>
            <person name="Haas B."/>
            <person name="Abouelleil A."/>
            <person name="Alvarado L."/>
            <person name="Arachchi H.M."/>
            <person name="Berlin A."/>
            <person name="Chapman S.B."/>
            <person name="Gearin G."/>
            <person name="Goldberg J."/>
            <person name="Griggs A."/>
            <person name="Gujja S."/>
            <person name="Hansen M."/>
            <person name="Heiman D."/>
            <person name="Howarth C."/>
            <person name="Larimer J."/>
            <person name="Lui A."/>
            <person name="MacDonald P.J.P."/>
            <person name="McCowen C."/>
            <person name="Montmayeur A."/>
            <person name="Murphy C."/>
            <person name="Neiman D."/>
            <person name="Pearson M."/>
            <person name="Priest M."/>
            <person name="Roberts A."/>
            <person name="Saif S."/>
            <person name="Shea T."/>
            <person name="Sisk P."/>
            <person name="Stolte C."/>
            <person name="Sykes S."/>
            <person name="Wortman J."/>
            <person name="Nusbaum C."/>
            <person name="Birren B."/>
        </authorList>
    </citation>
    <scope>NUCLEOTIDE SEQUENCE [LARGE SCALE GENOMIC DNA]</scope>
    <source>
        <strain evidence="3 4">ATCC 38327</strain>
    </source>
</reference>
<dbReference type="PROSITE" id="PS50102">
    <property type="entry name" value="RRM"/>
    <property type="match status" value="1"/>
</dbReference>
<dbReference type="GO" id="GO:0003723">
    <property type="term" value="F:RNA binding"/>
    <property type="evidence" value="ECO:0007669"/>
    <property type="project" value="UniProtKB-UniRule"/>
</dbReference>
<dbReference type="Pfam" id="PF00076">
    <property type="entry name" value="RRM_1"/>
    <property type="match status" value="1"/>
</dbReference>
<evidence type="ECO:0000256" key="1">
    <source>
        <dbReference type="PROSITE-ProRule" id="PRU00176"/>
    </source>
</evidence>
<proteinExistence type="predicted"/>
<dbReference type="OrthoDB" id="7763451at2759"/>
<protein>
    <recommendedName>
        <fullName evidence="2">RRM domain-containing protein</fullName>
    </recommendedName>
</protein>
<dbReference type="OMA" id="IEMRSET"/>
<feature type="domain" description="RRM" evidence="2">
    <location>
        <begin position="70"/>
        <end position="143"/>
    </location>
</feature>
<dbReference type="InterPro" id="IPR035979">
    <property type="entry name" value="RBD_domain_sf"/>
</dbReference>
<keyword evidence="1" id="KW-0694">RNA-binding</keyword>
<sequence length="290" mass="31463">MLDLICVAHALLDQEENPVPPHPFITGARPNLLLLSTNVLFARPRCSLSPNPTTKMTAAFDIEGIEPTANAVLVQNISANATAKSVQDFFSFCGKIVKFELIEADGSQEAFILFEKESAANTARLLSNAVIVDSSVTVKSFFEGVGEENVEEAVEADAAKEAEAPTGTKPYTRVIAELLAEGYQLSEGVVKRGLEVDEKYSVTKTLSAYFFTAKARAEELDEQYKVVEKLREIDEKYQISQNAHAILAKGFEFGEKALATPTGQKVKEAVDAAREAALEVASETRAIIEG</sequence>
<evidence type="ECO:0000313" key="4">
    <source>
        <dbReference type="Proteomes" id="UP000054350"/>
    </source>
</evidence>
<evidence type="ECO:0000313" key="3">
    <source>
        <dbReference type="EMBL" id="KNE62589.1"/>
    </source>
</evidence>
<dbReference type="VEuPathDB" id="FungiDB:AMAG_07791"/>
<dbReference type="EMBL" id="GG745340">
    <property type="protein sequence ID" value="KNE62589.1"/>
    <property type="molecule type" value="Genomic_DNA"/>
</dbReference>
<dbReference type="PANTHER" id="PTHR32343">
    <property type="entry name" value="SERINE/ARGININE-RICH SPLICING FACTOR"/>
    <property type="match status" value="1"/>
</dbReference>
<evidence type="ECO:0000259" key="2">
    <source>
        <dbReference type="PROSITE" id="PS50102"/>
    </source>
</evidence>
<dbReference type="SMART" id="SM00360">
    <property type="entry name" value="RRM"/>
    <property type="match status" value="1"/>
</dbReference>
<dbReference type="eggNOG" id="ENOG502S19D">
    <property type="taxonomic scope" value="Eukaryota"/>
</dbReference>
<dbReference type="InterPro" id="IPR012677">
    <property type="entry name" value="Nucleotide-bd_a/b_plait_sf"/>
</dbReference>
<dbReference type="SUPFAM" id="SSF54928">
    <property type="entry name" value="RNA-binding domain, RBD"/>
    <property type="match status" value="1"/>
</dbReference>
<keyword evidence="4" id="KW-1185">Reference proteome</keyword>
<accession>A0A0L0SJH7</accession>
<dbReference type="AlphaFoldDB" id="A0A0L0SJH7"/>
<dbReference type="PANTHER" id="PTHR32343:SF10">
    <property type="entry name" value="RNA-BINDING REGION RNP-1 DOMAIN-CONTAINING PROTEIN"/>
    <property type="match status" value="1"/>
</dbReference>
<name>A0A0L0SJH7_ALLM3</name>
<organism evidence="3 4">
    <name type="scientific">Allomyces macrogynus (strain ATCC 38327)</name>
    <name type="common">Allomyces javanicus var. macrogynus</name>
    <dbReference type="NCBI Taxonomy" id="578462"/>
    <lineage>
        <taxon>Eukaryota</taxon>
        <taxon>Fungi</taxon>
        <taxon>Fungi incertae sedis</taxon>
        <taxon>Blastocladiomycota</taxon>
        <taxon>Blastocladiomycetes</taxon>
        <taxon>Blastocladiales</taxon>
        <taxon>Blastocladiaceae</taxon>
        <taxon>Allomyces</taxon>
    </lineage>
</organism>
<gene>
    <name evidence="3" type="ORF">AMAG_07791</name>
</gene>
<dbReference type="InterPro" id="IPR000504">
    <property type="entry name" value="RRM_dom"/>
</dbReference>
<dbReference type="Gene3D" id="3.30.70.330">
    <property type="match status" value="1"/>
</dbReference>